<sequence length="136" mass="15122">MSYSIKRITQAADCDVLLTWAAKEKADLDFQMLSEGRLTNKFETSSIEVQPILQGVLAELSALDVVLGVLPEGPSKVDAAKKKVKLEYKKFLLENRKESYGLVALLQKELDVQRIENEIEEVDGFIAALTAHKATL</sequence>
<accession>A0A4Y7U8G7</accession>
<reference evidence="1" key="3">
    <citation type="submission" date="2019-03" db="EMBL/GenBank/DDBJ databases">
        <authorList>
            <person name="Whitman W."/>
            <person name="Huntemann M."/>
            <person name="Clum A."/>
            <person name="Pillay M."/>
            <person name="Palaniappan K."/>
            <person name="Varghese N."/>
            <person name="Mikhailova N."/>
            <person name="Stamatis D."/>
            <person name="Reddy T."/>
            <person name="Daum C."/>
            <person name="Shapiro N."/>
            <person name="Ivanova N."/>
            <person name="Kyrpides N."/>
            <person name="Woyke T."/>
        </authorList>
    </citation>
    <scope>NUCLEOTIDE SEQUENCE</scope>
    <source>
        <strain evidence="1">P5626</strain>
    </source>
</reference>
<evidence type="ECO:0000313" key="3">
    <source>
        <dbReference type="Proteomes" id="UP000295270"/>
    </source>
</evidence>
<proteinExistence type="predicted"/>
<organism evidence="2 4">
    <name type="scientific">Flavobacterium circumlabens</name>
    <dbReference type="NCBI Taxonomy" id="2133765"/>
    <lineage>
        <taxon>Bacteria</taxon>
        <taxon>Pseudomonadati</taxon>
        <taxon>Bacteroidota</taxon>
        <taxon>Flavobacteriia</taxon>
        <taxon>Flavobacteriales</taxon>
        <taxon>Flavobacteriaceae</taxon>
        <taxon>Flavobacterium</taxon>
    </lineage>
</organism>
<dbReference type="EMBL" id="SLWA01000009">
    <property type="protein sequence ID" value="TCN53078.1"/>
    <property type="molecule type" value="Genomic_DNA"/>
</dbReference>
<dbReference type="RefSeq" id="WP_132037486.1">
    <property type="nucleotide sequence ID" value="NZ_QWDN01000009.1"/>
</dbReference>
<reference evidence="1 3" key="1">
    <citation type="journal article" date="2015" name="Stand. Genomic Sci.">
        <title>Genomic Encyclopedia of Bacterial and Archaeal Type Strains, Phase III: the genomes of soil and plant-associated and newly described type strains.</title>
        <authorList>
            <person name="Whitman W.B."/>
            <person name="Woyke T."/>
            <person name="Klenk H.P."/>
            <person name="Zhou Y."/>
            <person name="Lilburn T.G."/>
            <person name="Beck B.J."/>
            <person name="De Vos P."/>
            <person name="Vandamme P."/>
            <person name="Eisen J.A."/>
            <person name="Garrity G."/>
            <person name="Hugenholtz P."/>
            <person name="Kyrpides N.C."/>
        </authorList>
    </citation>
    <scope>NUCLEOTIDE SEQUENCE [LARGE SCALE GENOMIC DNA]</scope>
    <source>
        <strain evidence="1 3">P5626</strain>
    </source>
</reference>
<evidence type="ECO:0000313" key="1">
    <source>
        <dbReference type="EMBL" id="TCN53078.1"/>
    </source>
</evidence>
<comment type="caution">
    <text evidence="2">The sequence shown here is derived from an EMBL/GenBank/DDBJ whole genome shotgun (WGS) entry which is preliminary data.</text>
</comment>
<dbReference type="Proteomes" id="UP000298340">
    <property type="component" value="Unassembled WGS sequence"/>
</dbReference>
<dbReference type="AlphaFoldDB" id="A0A4Y7U8G7"/>
<dbReference type="EMBL" id="QWDN01000009">
    <property type="protein sequence ID" value="TEB42368.1"/>
    <property type="molecule type" value="Genomic_DNA"/>
</dbReference>
<evidence type="ECO:0000313" key="2">
    <source>
        <dbReference type="EMBL" id="TEB42368.1"/>
    </source>
</evidence>
<name>A0A4Y7U8G7_9FLAO</name>
<reference evidence="2 4" key="2">
    <citation type="journal article" date="2018" name="Syst. Appl. Microbiol.">
        <title>Flavobacterium circumlabens sp. nov. and Flavobacterium cupreum sp. nov., two psychrotrophic species isolated from Antarctic environmental samples.</title>
        <authorList>
            <person name="Kralova S."/>
            <person name="Busse H.J."/>
            <person name="Svec P."/>
            <person name="Maslanova I."/>
            <person name="Stankova E."/>
            <person name="Bartak M."/>
            <person name="Sedlacek I."/>
        </authorList>
    </citation>
    <scope>NUCLEOTIDE SEQUENCE [LARGE SCALE GENOMIC DNA]</scope>
    <source>
        <strain evidence="2 4">CCM 8828</strain>
    </source>
</reference>
<dbReference type="Proteomes" id="UP000295270">
    <property type="component" value="Unassembled WGS sequence"/>
</dbReference>
<keyword evidence="3" id="KW-1185">Reference proteome</keyword>
<dbReference type="OrthoDB" id="1493633at2"/>
<protein>
    <submittedName>
        <fullName evidence="2">Uncharacterized protein</fullName>
    </submittedName>
</protein>
<evidence type="ECO:0000313" key="4">
    <source>
        <dbReference type="Proteomes" id="UP000298340"/>
    </source>
</evidence>
<gene>
    <name evidence="2" type="ORF">D0809_20965</name>
    <name evidence="1" type="ORF">EV142_10961</name>
</gene>